<evidence type="ECO:0000256" key="5">
    <source>
        <dbReference type="ARBA" id="ARBA00022989"/>
    </source>
</evidence>
<feature type="transmembrane region" description="Helical" evidence="8">
    <location>
        <begin position="378"/>
        <end position="399"/>
    </location>
</feature>
<dbReference type="NCBIfam" id="TIGR03025">
    <property type="entry name" value="EPS_sugtrans"/>
    <property type="match status" value="1"/>
</dbReference>
<keyword evidence="6 8" id="KW-0472">Membrane</keyword>
<evidence type="ECO:0000259" key="9">
    <source>
        <dbReference type="Pfam" id="PF02397"/>
    </source>
</evidence>
<keyword evidence="5 8" id="KW-1133">Transmembrane helix</keyword>
<feature type="compositionally biased region" description="Low complexity" evidence="7">
    <location>
        <begin position="32"/>
        <end position="50"/>
    </location>
</feature>
<dbReference type="InterPro" id="IPR017475">
    <property type="entry name" value="EPS_sugar_tfrase"/>
</dbReference>
<dbReference type="Pfam" id="PF02397">
    <property type="entry name" value="Bac_transf"/>
    <property type="match status" value="1"/>
</dbReference>
<dbReference type="GO" id="GO:0016780">
    <property type="term" value="F:phosphotransferase activity, for other substituted phosphate groups"/>
    <property type="evidence" value="ECO:0007669"/>
    <property type="project" value="TreeGrafter"/>
</dbReference>
<evidence type="ECO:0000313" key="10">
    <source>
        <dbReference type="EMBL" id="SDC90594.1"/>
    </source>
</evidence>
<feature type="transmembrane region" description="Helical" evidence="8">
    <location>
        <begin position="203"/>
        <end position="223"/>
    </location>
</feature>
<dbReference type="OrthoDB" id="9808602at2"/>
<comment type="similarity">
    <text evidence="2">Belongs to the bacterial sugar transferase family.</text>
</comment>
<feature type="domain" description="Bacterial sugar transferase" evidence="9">
    <location>
        <begin position="373"/>
        <end position="560"/>
    </location>
</feature>
<evidence type="ECO:0000256" key="2">
    <source>
        <dbReference type="ARBA" id="ARBA00006464"/>
    </source>
</evidence>
<comment type="subcellular location">
    <subcellularLocation>
        <location evidence="1">Membrane</location>
        <topology evidence="1">Multi-pass membrane protein</topology>
    </subcellularLocation>
</comment>
<evidence type="ECO:0000256" key="6">
    <source>
        <dbReference type="ARBA" id="ARBA00023136"/>
    </source>
</evidence>
<dbReference type="EMBL" id="FMYH01000004">
    <property type="protein sequence ID" value="SDC90594.1"/>
    <property type="molecule type" value="Genomic_DNA"/>
</dbReference>
<keyword evidence="11" id="KW-1185">Reference proteome</keyword>
<dbReference type="GO" id="GO:0016020">
    <property type="term" value="C:membrane"/>
    <property type="evidence" value="ECO:0007669"/>
    <property type="project" value="UniProtKB-SubCell"/>
</dbReference>
<dbReference type="Pfam" id="PF13727">
    <property type="entry name" value="CoA_binding_3"/>
    <property type="match status" value="1"/>
</dbReference>
<dbReference type="PANTHER" id="PTHR30576">
    <property type="entry name" value="COLANIC BIOSYNTHESIS UDP-GLUCOSE LIPID CARRIER TRANSFERASE"/>
    <property type="match status" value="1"/>
</dbReference>
<evidence type="ECO:0000256" key="1">
    <source>
        <dbReference type="ARBA" id="ARBA00004141"/>
    </source>
</evidence>
<evidence type="ECO:0000256" key="3">
    <source>
        <dbReference type="ARBA" id="ARBA00022679"/>
    </source>
</evidence>
<evidence type="ECO:0000256" key="8">
    <source>
        <dbReference type="SAM" id="Phobius"/>
    </source>
</evidence>
<dbReference type="AlphaFoldDB" id="A0A1G6QF94"/>
<evidence type="ECO:0000256" key="7">
    <source>
        <dbReference type="SAM" id="MobiDB-lite"/>
    </source>
</evidence>
<name>A0A1G6QF94_9MICO</name>
<protein>
    <submittedName>
        <fullName evidence="10">Exopolysaccharide biosynthesis polyprenyl glycosylphosphotransferase</fullName>
    </submittedName>
</protein>
<dbReference type="InterPro" id="IPR003362">
    <property type="entry name" value="Bact_transf"/>
</dbReference>
<reference evidence="10 11" key="1">
    <citation type="submission" date="2016-09" db="EMBL/GenBank/DDBJ databases">
        <authorList>
            <person name="Capua I."/>
            <person name="De Benedictis P."/>
            <person name="Joannis T."/>
            <person name="Lombin L.H."/>
            <person name="Cattoli G."/>
        </authorList>
    </citation>
    <scope>NUCLEOTIDE SEQUENCE [LARGE SCALE GENOMIC DNA]</scope>
    <source>
        <strain evidence="10 11">ISLP-3</strain>
    </source>
</reference>
<keyword evidence="4 8" id="KW-0812">Transmembrane</keyword>
<accession>A0A1G6QF94</accession>
<evidence type="ECO:0000256" key="4">
    <source>
        <dbReference type="ARBA" id="ARBA00022692"/>
    </source>
</evidence>
<dbReference type="Proteomes" id="UP000199039">
    <property type="component" value="Unassembled WGS sequence"/>
</dbReference>
<dbReference type="PANTHER" id="PTHR30576:SF10">
    <property type="entry name" value="SLL5057 PROTEIN"/>
    <property type="match status" value="1"/>
</dbReference>
<evidence type="ECO:0000313" key="11">
    <source>
        <dbReference type="Proteomes" id="UP000199039"/>
    </source>
</evidence>
<keyword evidence="3 10" id="KW-0808">Transferase</keyword>
<feature type="transmembrane region" description="Helical" evidence="8">
    <location>
        <begin position="106"/>
        <end position="128"/>
    </location>
</feature>
<feature type="transmembrane region" description="Helical" evidence="8">
    <location>
        <begin position="140"/>
        <end position="157"/>
    </location>
</feature>
<sequence length="566" mass="60815">MTHSLWPRLPSIPLRRPMTLIRAAGAVSPVSLLSSSRPTTPAGPASGPTPRIEPVPTPDPSKARHSDSNSPDSGAIPIQRSLRATTMRHVATIDVAPWSRAHQTRLFVVDAVLVAFALTVAFVVRFALGFPGGGIVEPTTSYVLISLLLFPGWLLALSMERSRDRRIVGVGVTEYHKVFQATWKFFAVVAGVSYLLRFDLARGYVAVALPLGIALLLGGRFHARRWLQGQRSSGECLSPLIVAGSRAGVLDLITELHANPQAGYVVVGACVPDGDRELGALIEGVPVLGDVLDVPAAVRQTGARSVAVGGCDSLTSTVVRNLGWELETTGTELIVVPGLVDVAGPRVLMSPAEGLSLVHIDAPTFSGGKYLAKTVIDWLLALGAVVVLAVPLALVAVVVKATSPGSVLYRQERIGRDGTPFQMLKFRSMRTGADAEVASLADLNEAGGPLFKIRDDPRVTTIGRYMRRYSIDELPQFFNVLRGDMALVGPRPQLPGEVAKYDGHAARRLLVKPGITGLWQVSGRSDLEWKVGLRKDVFYTENWTVFSDFVILAKTFKAIVAHKGAY</sequence>
<gene>
    <name evidence="10" type="ORF">SAMN05216410_2516</name>
</gene>
<proteinExistence type="inferred from homology"/>
<dbReference type="STRING" id="1814289.SAMN05216410_2516"/>
<feature type="region of interest" description="Disordered" evidence="7">
    <location>
        <begin position="32"/>
        <end position="76"/>
    </location>
</feature>
<organism evidence="10 11">
    <name type="scientific">Sanguibacter gelidistatuariae</name>
    <dbReference type="NCBI Taxonomy" id="1814289"/>
    <lineage>
        <taxon>Bacteria</taxon>
        <taxon>Bacillati</taxon>
        <taxon>Actinomycetota</taxon>
        <taxon>Actinomycetes</taxon>
        <taxon>Micrococcales</taxon>
        <taxon>Sanguibacteraceae</taxon>
        <taxon>Sanguibacter</taxon>
    </lineage>
</organism>
<feature type="transmembrane region" description="Helical" evidence="8">
    <location>
        <begin position="178"/>
        <end position="197"/>
    </location>
</feature>